<dbReference type="EMBL" id="CAJQUM010000001">
    <property type="protein sequence ID" value="CAG4884328.1"/>
    <property type="molecule type" value="Genomic_DNA"/>
</dbReference>
<dbReference type="InterPro" id="IPR018912">
    <property type="entry name" value="DUF2478"/>
</dbReference>
<accession>A0A916J5E6</accession>
<comment type="caution">
    <text evidence="2">The sequence shown here is derived from an EMBL/GenBank/DDBJ whole genome shotgun (WGS) entry which is preliminary data.</text>
</comment>
<protein>
    <recommendedName>
        <fullName evidence="4">Molybdenum ABC transporter ATP-binding protein</fullName>
    </recommendedName>
</protein>
<dbReference type="Pfam" id="PF10649">
    <property type="entry name" value="DUF2478"/>
    <property type="match status" value="1"/>
</dbReference>
<dbReference type="Proteomes" id="UP000742786">
    <property type="component" value="Unassembled WGS sequence"/>
</dbReference>
<evidence type="ECO:0000313" key="2">
    <source>
        <dbReference type="EMBL" id="CAG4884328.1"/>
    </source>
</evidence>
<dbReference type="RefSeq" id="WP_220636188.1">
    <property type="nucleotide sequence ID" value="NZ_CAJQUM010000001.1"/>
</dbReference>
<proteinExistence type="predicted"/>
<gene>
    <name evidence="2" type="ORF">GTOL_12211</name>
</gene>
<feature type="region of interest" description="Disordered" evidence="1">
    <location>
        <begin position="184"/>
        <end position="206"/>
    </location>
</feature>
<reference evidence="2" key="1">
    <citation type="submission" date="2021-04" db="EMBL/GenBank/DDBJ databases">
        <authorList>
            <person name="Hornung B."/>
        </authorList>
    </citation>
    <scope>NUCLEOTIDE SEQUENCE</scope>
    <source>
        <strain evidence="2">G5G6</strain>
    </source>
</reference>
<organism evidence="2 3">
    <name type="scientific">Georgfuchsia toluolica</name>
    <dbReference type="NCBI Taxonomy" id="424218"/>
    <lineage>
        <taxon>Bacteria</taxon>
        <taxon>Pseudomonadati</taxon>
        <taxon>Pseudomonadota</taxon>
        <taxon>Betaproteobacteria</taxon>
        <taxon>Nitrosomonadales</taxon>
        <taxon>Sterolibacteriaceae</taxon>
        <taxon>Georgfuchsia</taxon>
    </lineage>
</organism>
<evidence type="ECO:0008006" key="4">
    <source>
        <dbReference type="Google" id="ProtNLM"/>
    </source>
</evidence>
<evidence type="ECO:0000256" key="1">
    <source>
        <dbReference type="SAM" id="MobiDB-lite"/>
    </source>
</evidence>
<sequence length="206" mass="22200">MSLVPFTFTDANMDESSDWPHIAAIVHAEHGTADGLLADFVFGLRASGRRVCGLIQQYKDDTDKESAMLVDLDGGECFPLFQNLGTGSTSCGLDEISIAAASAVLRRALSEKPDLVVANRFGELEATGGGFAAEMLALMAEGVPLITVVVEKYLNDWRRFTGGAAKELRPQREALEAWFSDLSQLKGPPISRPESSGKTTTHHDKS</sequence>
<keyword evidence="3" id="KW-1185">Reference proteome</keyword>
<name>A0A916J5E6_9PROT</name>
<dbReference type="AlphaFoldDB" id="A0A916J5E6"/>
<evidence type="ECO:0000313" key="3">
    <source>
        <dbReference type="Proteomes" id="UP000742786"/>
    </source>
</evidence>